<protein>
    <submittedName>
        <fullName evidence="1">Uncharacterized protein</fullName>
    </submittedName>
</protein>
<evidence type="ECO:0000313" key="1">
    <source>
        <dbReference type="EMBL" id="MBW0492510.1"/>
    </source>
</evidence>
<evidence type="ECO:0000313" key="2">
    <source>
        <dbReference type="Proteomes" id="UP000765509"/>
    </source>
</evidence>
<accession>A0A9Q3CZA1</accession>
<organism evidence="1 2">
    <name type="scientific">Austropuccinia psidii MF-1</name>
    <dbReference type="NCBI Taxonomy" id="1389203"/>
    <lineage>
        <taxon>Eukaryota</taxon>
        <taxon>Fungi</taxon>
        <taxon>Dikarya</taxon>
        <taxon>Basidiomycota</taxon>
        <taxon>Pucciniomycotina</taxon>
        <taxon>Pucciniomycetes</taxon>
        <taxon>Pucciniales</taxon>
        <taxon>Sphaerophragmiaceae</taxon>
        <taxon>Austropuccinia</taxon>
    </lineage>
</organism>
<comment type="caution">
    <text evidence="1">The sequence shown here is derived from an EMBL/GenBank/DDBJ whole genome shotgun (WGS) entry which is preliminary data.</text>
</comment>
<dbReference type="OrthoDB" id="10267344at2759"/>
<dbReference type="AlphaFoldDB" id="A0A9Q3CZA1"/>
<keyword evidence="2" id="KW-1185">Reference proteome</keyword>
<dbReference type="PANTHER" id="PTHR37984">
    <property type="entry name" value="PROTEIN CBG26694"/>
    <property type="match status" value="1"/>
</dbReference>
<reference evidence="1" key="1">
    <citation type="submission" date="2021-03" db="EMBL/GenBank/DDBJ databases">
        <title>Draft genome sequence of rust myrtle Austropuccinia psidii MF-1, a brazilian biotype.</title>
        <authorList>
            <person name="Quecine M.C."/>
            <person name="Pachon D.M.R."/>
            <person name="Bonatelli M.L."/>
            <person name="Correr F.H."/>
            <person name="Franceschini L.M."/>
            <person name="Leite T.F."/>
            <person name="Margarido G.R.A."/>
            <person name="Almeida C.A."/>
            <person name="Ferrarezi J.A."/>
            <person name="Labate C.A."/>
        </authorList>
    </citation>
    <scope>NUCLEOTIDE SEQUENCE</scope>
    <source>
        <strain evidence="1">MF-1</strain>
    </source>
</reference>
<dbReference type="Proteomes" id="UP000765509">
    <property type="component" value="Unassembled WGS sequence"/>
</dbReference>
<proteinExistence type="predicted"/>
<name>A0A9Q3CZA1_9BASI</name>
<dbReference type="InterPro" id="IPR050951">
    <property type="entry name" value="Retrovirus_Pol_polyprotein"/>
</dbReference>
<gene>
    <name evidence="1" type="ORF">O181_032225</name>
</gene>
<dbReference type="PANTHER" id="PTHR37984:SF5">
    <property type="entry name" value="PROTEIN NYNRIN-LIKE"/>
    <property type="match status" value="1"/>
</dbReference>
<sequence length="111" mass="13151">MGHMSEDRTKDRVRSTAWRPQLEQEFSEYMKACERFHKANKKHGKGYVLFQHIEERKHPWETINMYWVTGLVPGGKEHFNPFLVIVDSHSKTLMCLPCHKEFTSIDTALLF</sequence>
<dbReference type="EMBL" id="AVOT02011618">
    <property type="protein sequence ID" value="MBW0492510.1"/>
    <property type="molecule type" value="Genomic_DNA"/>
</dbReference>